<sequence>MREKARPSLRRMAWSALAAVLAATGIQVMATVNVASAVQTTQCTTPVNIFVGMSADPGLTLRKHKEPIQGYNDWAPEQGVGWGWDNRFFTGPSGYVYFIDTDGSLNRHQWTPTGWANNGVSVRAGTGFAEWNSAASRYRITVDTNNHFYYVSPNGELTWGAYDEATKVWTKRVIATGWNKYNQVFAAGDGVIWTRDASIDNGALLRSQYDYRTQTWTQQPTKVGAGWNGFKQIASPGGDVIYGMNPGGELWAYRWLPAENQWALNSLMHTGEKVSNWTGTDEFAPAVDSCRLTGNFAADVQCSPEANVWGHFSNNAFRLKPHTEPETGYSAFNTDRHIGNGWNMRFMAGNNGYKYLILPEGKLNRHQWTSTGWANGGISTEIGSGDAWKGWDNAAYHFRITVDTNNDFYAVPASGNLERRVYDDLAKTWQTEVLDSGWGKYDQVFAAGNGVLYARDRNVGDGTLYRYHYDSKNRRWLDYGTEAGVGWNFYKQMVSPGADIIYGLEFGYGVQWYRFDPAAKQYVANAEGVTRKYLMWWENAQEITADIDACKLTNPVTVTPPATTAPHNEKAQMIYNSAAQRLEVGFVGDNGILYRGYQGSAGSESIEFQALSGFQNFTGRAALASRQDGKLVALGRGTDSQSRTYTQATAGGTTWTGPTDLKGAMASSPILVRGSNNLLTAFAVDSAGQLWFAEQFDAAGAFKPWRKATNTGTYTMSEDFSVVPNGSSFDIVYRSASNAVAVKKFTNGALAPARVASGLTVGGIPAGVTFADGLVQVVARGADNKLYTQKETASGFAGWTDISGTQTFAGSPSALLNVHGIVEVAARGSDGNMYRGGQTVPGATTWRNWHTNFDTAATDPMLAAAGGTEQRVFFRDNNGNYYLWQVPAYSSTTLRSAQASKQDEPIKVIKGNDPSR</sequence>
<name>A0ABS4TQS6_9PSEU</name>
<keyword evidence="5" id="KW-1185">Reference proteome</keyword>
<evidence type="ECO:0000313" key="5">
    <source>
        <dbReference type="Proteomes" id="UP001519332"/>
    </source>
</evidence>
<dbReference type="EMBL" id="JAGINW010000001">
    <property type="protein sequence ID" value="MBP2326258.1"/>
    <property type="molecule type" value="Genomic_DNA"/>
</dbReference>
<feature type="chain" id="PRO_5045049265" description="Tachylectin" evidence="1">
    <location>
        <begin position="31"/>
        <end position="916"/>
    </location>
</feature>
<comment type="caution">
    <text evidence="4">The sequence shown here is derived from an EMBL/GenBank/DDBJ whole genome shotgun (WGS) entry which is preliminary data.</text>
</comment>
<evidence type="ECO:0000256" key="1">
    <source>
        <dbReference type="SAM" id="SignalP"/>
    </source>
</evidence>
<feature type="domain" description="Tachylectin 2" evidence="2">
    <location>
        <begin position="323"/>
        <end position="521"/>
    </location>
</feature>
<proteinExistence type="predicted"/>
<gene>
    <name evidence="4" type="ORF">JOF56_006643</name>
</gene>
<dbReference type="Gene3D" id="2.115.10.10">
    <property type="entry name" value="Tachylectin 2"/>
    <property type="match status" value="2"/>
</dbReference>
<feature type="domain" description="Tachylectin 2" evidence="2">
    <location>
        <begin position="61"/>
        <end position="263"/>
    </location>
</feature>
<evidence type="ECO:0000313" key="4">
    <source>
        <dbReference type="EMBL" id="MBP2326258.1"/>
    </source>
</evidence>
<feature type="signal peptide" evidence="1">
    <location>
        <begin position="1"/>
        <end position="30"/>
    </location>
</feature>
<dbReference type="RefSeq" id="WP_209643342.1">
    <property type="nucleotide sequence ID" value="NZ_JAGINW010000001.1"/>
</dbReference>
<evidence type="ECO:0008006" key="6">
    <source>
        <dbReference type="Google" id="ProtNLM"/>
    </source>
</evidence>
<dbReference type="InterPro" id="IPR023294">
    <property type="entry name" value="Tachylectin2"/>
</dbReference>
<reference evidence="4 5" key="1">
    <citation type="submission" date="2021-03" db="EMBL/GenBank/DDBJ databases">
        <title>Sequencing the genomes of 1000 actinobacteria strains.</title>
        <authorList>
            <person name="Klenk H.-P."/>
        </authorList>
    </citation>
    <scope>NUCLEOTIDE SEQUENCE [LARGE SCALE GENOMIC DNA]</scope>
    <source>
        <strain evidence="4 5">DSM 46670</strain>
    </source>
</reference>
<dbReference type="InterPro" id="IPR036813">
    <property type="entry name" value="Tachylectin2_sf"/>
</dbReference>
<dbReference type="Pfam" id="PF14517">
    <property type="entry name" value="Tachylectin"/>
    <property type="match status" value="2"/>
</dbReference>
<dbReference type="Pfam" id="PF26607">
    <property type="entry name" value="DUF8189"/>
    <property type="match status" value="2"/>
</dbReference>
<keyword evidence="1" id="KW-0732">Signal</keyword>
<dbReference type="InterPro" id="IPR058502">
    <property type="entry name" value="PLL-like_beta-prop"/>
</dbReference>
<organism evidence="4 5">
    <name type="scientific">Kibdelosporangium banguiense</name>
    <dbReference type="NCBI Taxonomy" id="1365924"/>
    <lineage>
        <taxon>Bacteria</taxon>
        <taxon>Bacillati</taxon>
        <taxon>Actinomycetota</taxon>
        <taxon>Actinomycetes</taxon>
        <taxon>Pseudonocardiales</taxon>
        <taxon>Pseudonocardiaceae</taxon>
        <taxon>Kibdelosporangium</taxon>
    </lineage>
</organism>
<feature type="domain" description="PLL-like beta propeller" evidence="3">
    <location>
        <begin position="762"/>
        <end position="891"/>
    </location>
</feature>
<feature type="domain" description="PLL-like beta propeller" evidence="3">
    <location>
        <begin position="574"/>
        <end position="739"/>
    </location>
</feature>
<dbReference type="SUPFAM" id="SSF89372">
    <property type="entry name" value="Fucose-specific lectin"/>
    <property type="match status" value="2"/>
</dbReference>
<accession>A0ABS4TQS6</accession>
<protein>
    <recommendedName>
        <fullName evidence="6">Tachylectin</fullName>
    </recommendedName>
</protein>
<evidence type="ECO:0000259" key="3">
    <source>
        <dbReference type="Pfam" id="PF26607"/>
    </source>
</evidence>
<evidence type="ECO:0000259" key="2">
    <source>
        <dbReference type="Pfam" id="PF14517"/>
    </source>
</evidence>
<dbReference type="SUPFAM" id="SSF50934">
    <property type="entry name" value="Tachylectin-2"/>
    <property type="match status" value="2"/>
</dbReference>
<dbReference type="Proteomes" id="UP001519332">
    <property type="component" value="Unassembled WGS sequence"/>
</dbReference>